<evidence type="ECO:0000313" key="4">
    <source>
        <dbReference type="Proteomes" id="UP000424872"/>
    </source>
</evidence>
<feature type="coiled-coil region" evidence="1">
    <location>
        <begin position="260"/>
        <end position="287"/>
    </location>
</feature>
<evidence type="ECO:0000313" key="3">
    <source>
        <dbReference type="EMBL" id="QGR06737.1"/>
    </source>
</evidence>
<dbReference type="KEGG" id="ppho:CTZ24_10070"/>
<dbReference type="Proteomes" id="UP000424872">
    <property type="component" value="Chromosome"/>
</dbReference>
<dbReference type="AlphaFoldDB" id="A0AAP9H5F7"/>
<name>A0AAP9H5F7_9GAMM</name>
<dbReference type="EMBL" id="JAUOOM010000002">
    <property type="protein sequence ID" value="MDO6405617.1"/>
    <property type="molecule type" value="Genomic_DNA"/>
</dbReference>
<dbReference type="EMBL" id="CP024636">
    <property type="protein sequence ID" value="QGR06737.1"/>
    <property type="molecule type" value="Genomic_DNA"/>
</dbReference>
<evidence type="ECO:0000313" key="5">
    <source>
        <dbReference type="Proteomes" id="UP001171299"/>
    </source>
</evidence>
<reference evidence="3" key="2">
    <citation type="journal article" date="2020" name="Environ. Microbiol.">
        <title>The extreme plant-growth-promoting properties of Pantoea phytobeneficialis MSR2 revealed by functional and genomic analysis.</title>
        <authorList>
            <person name="Nascimento F.X."/>
            <person name="Hernandez A.G."/>
            <person name="Glick B.R."/>
            <person name="Rossi M.J."/>
        </authorList>
    </citation>
    <scope>NUCLEOTIDE SEQUENCE</scope>
    <source>
        <strain evidence="3">MSR2</strain>
    </source>
</reference>
<keyword evidence="5" id="KW-1185">Reference proteome</keyword>
<organism evidence="3 4">
    <name type="scientific">Pantoea phytobeneficialis</name>
    <dbReference type="NCBI Taxonomy" id="2052056"/>
    <lineage>
        <taxon>Bacteria</taxon>
        <taxon>Pseudomonadati</taxon>
        <taxon>Pseudomonadota</taxon>
        <taxon>Gammaproteobacteria</taxon>
        <taxon>Enterobacterales</taxon>
        <taxon>Erwiniaceae</taxon>
        <taxon>Pantoea</taxon>
    </lineage>
</organism>
<accession>A0AAP9H5F7</accession>
<reference evidence="4" key="1">
    <citation type="submission" date="2017-11" db="EMBL/GenBank/DDBJ databases">
        <title>Genome sequence of Pantoea sp. MSR2.</title>
        <authorList>
            <person name="Nascimento F.X."/>
        </authorList>
    </citation>
    <scope>NUCLEOTIDE SEQUENCE [LARGE SCALE GENOMIC DNA]</scope>
    <source>
        <strain evidence="4">MSR2</strain>
    </source>
</reference>
<reference evidence="2" key="3">
    <citation type="submission" date="2023-07" db="EMBL/GenBank/DDBJ databases">
        <title>The extreme plant-growth-promoting properties of Pantoea phytobeneficialis PF55 revealed by functional and genomic analysis.</title>
        <authorList>
            <person name="Nascimento F.X."/>
            <person name="Marcio R.J."/>
        </authorList>
    </citation>
    <scope>NUCLEOTIDE SEQUENCE</scope>
    <source>
        <strain evidence="2">PF55</strain>
    </source>
</reference>
<sequence length="297" mass="33552">MRSSFQFLLMPLLAVTRIASQPNENNDGNMVSSMKFINNDRGNSMVSNQGVASCSTSYSEFIKSFGMPQDVCEQNIKTSQEWLSRKESAKVDATSGILKKANKIVENEITQRCARSTKNERDILTTAIRHKTIACDTLREIISEIKNVRLTNVRLPDGEIVNASPDLKSISFERCFNTAGDEINNKILECRKYLQTFKANNKYGDQSIVKQNNVFINNIIDDLDLLENLFRQVESKEADIVSNLQRHCNSERFSPVWDQFDAATLTLNKLNKVVTQLEENLQSLNTLVIPPPGPIRA</sequence>
<proteinExistence type="predicted"/>
<dbReference type="RefSeq" id="WP_208725465.1">
    <property type="nucleotide sequence ID" value="NZ_CP024636.1"/>
</dbReference>
<gene>
    <name evidence="3" type="ORF">CTZ24_10070</name>
    <name evidence="2" type="ORF">Q3404_03425</name>
</gene>
<dbReference type="Proteomes" id="UP001171299">
    <property type="component" value="Unassembled WGS sequence"/>
</dbReference>
<evidence type="ECO:0000313" key="2">
    <source>
        <dbReference type="EMBL" id="MDO6405617.1"/>
    </source>
</evidence>
<protein>
    <submittedName>
        <fullName evidence="3">Uncharacterized protein</fullName>
    </submittedName>
</protein>
<evidence type="ECO:0000256" key="1">
    <source>
        <dbReference type="SAM" id="Coils"/>
    </source>
</evidence>
<keyword evidence="1" id="KW-0175">Coiled coil</keyword>